<feature type="compositionally biased region" description="Polar residues" evidence="1">
    <location>
        <begin position="185"/>
        <end position="226"/>
    </location>
</feature>
<sequence>MCFYFPSSKNQPLESGGREPQWRYVRKRAGSKVGRPPRAVIPRAVLATPDKREDSEEGVVVTKTGSKKAANARPSVSIKPEKKHANPKKKTGKETTDQKTNTAGVPSWNSWENENDDYKKPSGRGCNKVSEDWVVRGLYIEKDSTKRNDNNEKTSKSSQAQNTNGKRGGMEGGKQNDKAGENKKVASNTKSENEVTTSDWKTPENQGDRSNSNENSWAPADTNTDWEFQEGWESGPSGTNNDGKPDTTDNWLDWDLSPGENDNSEEKDNTQQVPGAWPDGGTENDSGKDNTAKAENAQAGNNKNKKQANKQQQGNAKGSKKPRVKGKGGNATVEFCVCEADNSVSFKSAKEILENRLPGKWQQDDHGNPFFQRVEEEEPLADDTRTGFADTQTSTVQW</sequence>
<feature type="region of interest" description="Disordered" evidence="1">
    <location>
        <begin position="377"/>
        <end position="398"/>
    </location>
</feature>
<dbReference type="OrthoDB" id="10459003at2759"/>
<feature type="compositionally biased region" description="Polar residues" evidence="1">
    <location>
        <begin position="98"/>
        <end position="112"/>
    </location>
</feature>
<proteinExistence type="predicted"/>
<evidence type="ECO:0000313" key="3">
    <source>
        <dbReference type="Proteomes" id="UP000054383"/>
    </source>
</evidence>
<feature type="region of interest" description="Disordered" evidence="1">
    <location>
        <begin position="1"/>
        <end position="330"/>
    </location>
</feature>
<evidence type="ECO:0000256" key="1">
    <source>
        <dbReference type="SAM" id="MobiDB-lite"/>
    </source>
</evidence>
<protein>
    <submittedName>
        <fullName evidence="2">Uncharacterized protein</fullName>
    </submittedName>
</protein>
<evidence type="ECO:0000313" key="2">
    <source>
        <dbReference type="EMBL" id="CRG87430.1"/>
    </source>
</evidence>
<feature type="compositionally biased region" description="Basic and acidic residues" evidence="1">
    <location>
        <begin position="129"/>
        <end position="155"/>
    </location>
</feature>
<dbReference type="AlphaFoldDB" id="A0A0U1LXU0"/>
<feature type="compositionally biased region" description="Polar residues" evidence="1">
    <location>
        <begin position="156"/>
        <end position="165"/>
    </location>
</feature>
<reference evidence="2 3" key="1">
    <citation type="submission" date="2015-04" db="EMBL/GenBank/DDBJ databases">
        <authorList>
            <person name="Syromyatnikov M.Y."/>
            <person name="Popov V.N."/>
        </authorList>
    </citation>
    <scope>NUCLEOTIDE SEQUENCE [LARGE SCALE GENOMIC DNA]</scope>
    <source>
        <strain evidence="2">WF-38-12</strain>
    </source>
</reference>
<accession>A0A0U1LXU0</accession>
<feature type="compositionally biased region" description="Polar residues" evidence="1">
    <location>
        <begin position="389"/>
        <end position="398"/>
    </location>
</feature>
<feature type="compositionally biased region" description="Basic and acidic residues" evidence="1">
    <location>
        <begin position="174"/>
        <end position="184"/>
    </location>
</feature>
<feature type="compositionally biased region" description="Low complexity" evidence="1">
    <location>
        <begin position="293"/>
        <end position="302"/>
    </location>
</feature>
<dbReference type="Proteomes" id="UP000054383">
    <property type="component" value="Unassembled WGS sequence"/>
</dbReference>
<name>A0A0U1LXU0_TALIS</name>
<dbReference type="EMBL" id="CVMT01000003">
    <property type="protein sequence ID" value="CRG87430.1"/>
    <property type="molecule type" value="Genomic_DNA"/>
</dbReference>
<organism evidence="2 3">
    <name type="scientific">Talaromyces islandicus</name>
    <name type="common">Penicillium islandicum</name>
    <dbReference type="NCBI Taxonomy" id="28573"/>
    <lineage>
        <taxon>Eukaryota</taxon>
        <taxon>Fungi</taxon>
        <taxon>Dikarya</taxon>
        <taxon>Ascomycota</taxon>
        <taxon>Pezizomycotina</taxon>
        <taxon>Eurotiomycetes</taxon>
        <taxon>Eurotiomycetidae</taxon>
        <taxon>Eurotiales</taxon>
        <taxon>Trichocomaceae</taxon>
        <taxon>Talaromyces</taxon>
        <taxon>Talaromyces sect. Islandici</taxon>
    </lineage>
</organism>
<keyword evidence="3" id="KW-1185">Reference proteome</keyword>
<gene>
    <name evidence="2" type="ORF">PISL3812_04447</name>
</gene>